<gene>
    <name evidence="1" type="ORF">NM688_g950</name>
</gene>
<dbReference type="Proteomes" id="UP001148662">
    <property type="component" value="Unassembled WGS sequence"/>
</dbReference>
<evidence type="ECO:0000313" key="1">
    <source>
        <dbReference type="EMBL" id="KAJ3558403.1"/>
    </source>
</evidence>
<keyword evidence="2" id="KW-1185">Reference proteome</keyword>
<organism evidence="1 2">
    <name type="scientific">Phlebia brevispora</name>
    <dbReference type="NCBI Taxonomy" id="194682"/>
    <lineage>
        <taxon>Eukaryota</taxon>
        <taxon>Fungi</taxon>
        <taxon>Dikarya</taxon>
        <taxon>Basidiomycota</taxon>
        <taxon>Agaricomycotina</taxon>
        <taxon>Agaricomycetes</taxon>
        <taxon>Polyporales</taxon>
        <taxon>Meruliaceae</taxon>
        <taxon>Phlebia</taxon>
    </lineage>
</organism>
<sequence>MQGGPHIPSVRGSFNVPKYLISSASKTLVDLYDWNAEHNPDHPLFHFYDDSLRKTIPWKDAVDATHRAAHFFQAATLQQPDDSQVVVAILANTDTITYFCSIVGLMRAGLTAFLISTRNSAEAVRHLLTVTGAQYLLTSREPAILALADDALQNGPLVKRSYMPEFSDIFMPREDGKLVFSGSQRDPDAPTIILHSSGSTSFPKPITWSARRLMEWARAPWYGDINLTGVTMACHVLPMFHAMGVIQVAVTASCGSVLAAFKPSSPATVPTPFNVFDEAKAIGSEMIFSVPALIEIWATDPAKVEHLKRLKGLIFGGGPLSKKVGDLLASHGVCLHACYGSTEVGLISKYFAADLKRDWECMVFSEQMKPELVPMGDGTYELVLVANDAWKPIIVNTKINGIDAFSTKDLFVPHESTPGLWRMHGRADDQIMLSTGEKTNPGPLEAIVSQDPHVQAAVMFGRGRLQNGILIEPKKTYQFDTCDAAALEAFKDMIWPTIERMNSFAPQHSRIFREMIIVSTTCKPFSYTAKGTARRQAVIREYEEEIDALYRSLDTASLEIVPPTIWDHASTAEFVRNVVTRVLRRHVEDDADIFRFGLQATWIRQQIIQALRTTVGDASESIPQNCVYQAPSMRRLTALILASLGTQVNGKITESVSRADVLQRMVSQYTESFVERRSPVEDPQTDKDVVMLTGSTGSLGAHILFHLLNDSSVGKVYALNRTSASMRQQRETFRRNGLDESYLDSPKLLFLTGDISLPAFGLDLIVFEELQSSVTHIVHNAWKVDFNQSLDAFEPLLVGVRNLVNFCLRSPHHHTPRLLFTSSMGIFRKLPAAVPALEDPIKDADICVGSGYSESKWIAEQILLSARDKIGVKSVICRLGQISGGFNGYWNEREWFPSIVKSAVDLKCIPHIESDPVVTWLPAYEMALVLAQLRNCEEPVLHIAHPKPVSWSTLVEPIAAEIGVQLVPYATWLSALEQARPTGDVSDFEKLRRNPALRLMDHFRTVELGDGREPLGGIQLDVSKALQQAPVLGFPPLTPEWAGKWVKAWRECGFLA</sequence>
<comment type="caution">
    <text evidence="1">The sequence shown here is derived from an EMBL/GenBank/DDBJ whole genome shotgun (WGS) entry which is preliminary data.</text>
</comment>
<dbReference type="EMBL" id="JANHOG010000091">
    <property type="protein sequence ID" value="KAJ3558403.1"/>
    <property type="molecule type" value="Genomic_DNA"/>
</dbReference>
<reference evidence="1" key="1">
    <citation type="submission" date="2022-07" db="EMBL/GenBank/DDBJ databases">
        <title>Genome Sequence of Phlebia brevispora.</title>
        <authorList>
            <person name="Buettner E."/>
        </authorList>
    </citation>
    <scope>NUCLEOTIDE SEQUENCE</scope>
    <source>
        <strain evidence="1">MPL23</strain>
    </source>
</reference>
<protein>
    <submittedName>
        <fullName evidence="1">Uncharacterized protein</fullName>
    </submittedName>
</protein>
<accession>A0ACC1TCN8</accession>
<proteinExistence type="predicted"/>
<name>A0ACC1TCN8_9APHY</name>
<evidence type="ECO:0000313" key="2">
    <source>
        <dbReference type="Proteomes" id="UP001148662"/>
    </source>
</evidence>